<proteinExistence type="predicted"/>
<dbReference type="EMBL" id="JACJTB010000072">
    <property type="protein sequence ID" value="MBD2598403.1"/>
    <property type="molecule type" value="Genomic_DNA"/>
</dbReference>
<dbReference type="Proteomes" id="UP000603457">
    <property type="component" value="Unassembled WGS sequence"/>
</dbReference>
<organism evidence="1 2">
    <name type="scientific">Nostoc spongiaeforme FACHB-130</name>
    <dbReference type="NCBI Taxonomy" id="1357510"/>
    <lineage>
        <taxon>Bacteria</taxon>
        <taxon>Bacillati</taxon>
        <taxon>Cyanobacteriota</taxon>
        <taxon>Cyanophyceae</taxon>
        <taxon>Nostocales</taxon>
        <taxon>Nostocaceae</taxon>
        <taxon>Nostoc</taxon>
    </lineage>
</organism>
<evidence type="ECO:0000313" key="2">
    <source>
        <dbReference type="Proteomes" id="UP000603457"/>
    </source>
</evidence>
<evidence type="ECO:0000313" key="1">
    <source>
        <dbReference type="EMBL" id="MBD2598403.1"/>
    </source>
</evidence>
<protein>
    <submittedName>
        <fullName evidence="1">Uncharacterized protein</fullName>
    </submittedName>
</protein>
<name>A0ABR8G5A0_9NOSO</name>
<sequence length="131" mass="14666">MPHLTLPQVVGLATWSFGIVMTKSSSLSKVSKFIAKVNSQKANYELIVAAGWHPFLRINHQGNYRLPPENIWHPLADVVFAPGTSWSGRIICFVTNPVECTLLARWDLGYKDPWLILTDLEPTSASALWYG</sequence>
<gene>
    <name evidence="1" type="ORF">H6G74_29360</name>
</gene>
<accession>A0ABR8G5A0</accession>
<comment type="caution">
    <text evidence="1">The sequence shown here is derived from an EMBL/GenBank/DDBJ whole genome shotgun (WGS) entry which is preliminary data.</text>
</comment>
<keyword evidence="2" id="KW-1185">Reference proteome</keyword>
<reference evidence="1 2" key="1">
    <citation type="journal article" date="2020" name="ISME J.">
        <title>Comparative genomics reveals insights into cyanobacterial evolution and habitat adaptation.</title>
        <authorList>
            <person name="Chen M.Y."/>
            <person name="Teng W.K."/>
            <person name="Zhao L."/>
            <person name="Hu C.X."/>
            <person name="Zhou Y.K."/>
            <person name="Han B.P."/>
            <person name="Song L.R."/>
            <person name="Shu W.S."/>
        </authorList>
    </citation>
    <scope>NUCLEOTIDE SEQUENCE [LARGE SCALE GENOMIC DNA]</scope>
    <source>
        <strain evidence="1 2">FACHB-130</strain>
    </source>
</reference>
<feature type="non-terminal residue" evidence="1">
    <location>
        <position position="131"/>
    </location>
</feature>